<evidence type="ECO:0000256" key="2">
    <source>
        <dbReference type="ARBA" id="ARBA00022679"/>
    </source>
</evidence>
<dbReference type="InterPro" id="IPR040758">
    <property type="entry name" value="PrmC_N"/>
</dbReference>
<comment type="function">
    <text evidence="4">Methylates the class 1 translation termination release factors RF1/PrfA and RF2/PrfB on the glutamine residue of the universally conserved GGQ motif.</text>
</comment>
<dbReference type="HAMAP" id="MF_02126">
    <property type="entry name" value="RF_methyltr_PrmC"/>
    <property type="match status" value="1"/>
</dbReference>
<keyword evidence="8" id="KW-1185">Reference proteome</keyword>
<gene>
    <name evidence="4 7" type="primary">prmC</name>
    <name evidence="7" type="ORF">E4100_02635</name>
</gene>
<dbReference type="InterPro" id="IPR029063">
    <property type="entry name" value="SAM-dependent_MTases_sf"/>
</dbReference>
<organism evidence="7 8">
    <name type="scientific">Soehngenia longivitae</name>
    <dbReference type="NCBI Taxonomy" id="2562294"/>
    <lineage>
        <taxon>Bacteria</taxon>
        <taxon>Bacillati</taxon>
        <taxon>Bacillota</taxon>
        <taxon>Tissierellia</taxon>
        <taxon>Tissierellales</taxon>
        <taxon>Tissierellaceae</taxon>
        <taxon>Soehngenia</taxon>
    </lineage>
</organism>
<evidence type="ECO:0000259" key="6">
    <source>
        <dbReference type="Pfam" id="PF17827"/>
    </source>
</evidence>
<dbReference type="PANTHER" id="PTHR18895">
    <property type="entry name" value="HEMK METHYLTRANSFERASE"/>
    <property type="match status" value="1"/>
</dbReference>
<dbReference type="GO" id="GO:0003676">
    <property type="term" value="F:nucleic acid binding"/>
    <property type="evidence" value="ECO:0007669"/>
    <property type="project" value="InterPro"/>
</dbReference>
<feature type="binding site" evidence="4">
    <location>
        <begin position="122"/>
        <end position="126"/>
    </location>
    <ligand>
        <name>S-adenosyl-L-methionine</name>
        <dbReference type="ChEBI" id="CHEBI:59789"/>
    </ligand>
</feature>
<dbReference type="Gene3D" id="1.10.8.10">
    <property type="entry name" value="DNA helicase RuvA subunit, C-terminal domain"/>
    <property type="match status" value="1"/>
</dbReference>
<dbReference type="InterPro" id="IPR025714">
    <property type="entry name" value="Methyltranfer_dom"/>
</dbReference>
<comment type="caution">
    <text evidence="7">The sequence shown here is derived from an EMBL/GenBank/DDBJ whole genome shotgun (WGS) entry which is preliminary data.</text>
</comment>
<dbReference type="EC" id="2.1.1.297" evidence="4"/>
<comment type="caution">
    <text evidence="4">Lacks conserved residue(s) required for the propagation of feature annotation.</text>
</comment>
<comment type="similarity">
    <text evidence="4">Belongs to the protein N5-glutamine methyltransferase family. PrmC subfamily.</text>
</comment>
<dbReference type="Gene3D" id="3.40.50.150">
    <property type="entry name" value="Vaccinia Virus protein VP39"/>
    <property type="match status" value="1"/>
</dbReference>
<dbReference type="Pfam" id="PF13847">
    <property type="entry name" value="Methyltransf_31"/>
    <property type="match status" value="1"/>
</dbReference>
<dbReference type="OrthoDB" id="9784805at2"/>
<dbReference type="InterPro" id="IPR002052">
    <property type="entry name" value="DNA_methylase_N6_adenine_CS"/>
</dbReference>
<dbReference type="NCBIfam" id="TIGR00536">
    <property type="entry name" value="hemK_fam"/>
    <property type="match status" value="1"/>
</dbReference>
<feature type="binding site" evidence="4">
    <location>
        <begin position="192"/>
        <end position="195"/>
    </location>
    <ligand>
        <name>substrate</name>
    </ligand>
</feature>
<evidence type="ECO:0000313" key="7">
    <source>
        <dbReference type="EMBL" id="TFZ41495.1"/>
    </source>
</evidence>
<feature type="binding site" evidence="4">
    <location>
        <position position="192"/>
    </location>
    <ligand>
        <name>S-adenosyl-L-methionine</name>
        <dbReference type="ChEBI" id="CHEBI:59789"/>
    </ligand>
</feature>
<dbReference type="Pfam" id="PF17827">
    <property type="entry name" value="PrmC_N"/>
    <property type="match status" value="1"/>
</dbReference>
<dbReference type="SUPFAM" id="SSF53335">
    <property type="entry name" value="S-adenosyl-L-methionine-dependent methyltransferases"/>
    <property type="match status" value="1"/>
</dbReference>
<protein>
    <recommendedName>
        <fullName evidence="4">Release factor glutamine methyltransferase</fullName>
        <shortName evidence="4">RF MTase</shortName>
        <ecNumber evidence="4">2.1.1.297</ecNumber>
    </recommendedName>
    <alternativeName>
        <fullName evidence="4">N5-glutamine methyltransferase PrmC</fullName>
    </alternativeName>
    <alternativeName>
        <fullName evidence="4">Protein-(glutamine-N5) MTase PrmC</fullName>
    </alternativeName>
    <alternativeName>
        <fullName evidence="4">Protein-glutamine N-methyltransferase PrmC</fullName>
    </alternativeName>
</protein>
<proteinExistence type="inferred from homology"/>
<dbReference type="RefSeq" id="WP_135270483.1">
    <property type="nucleotide sequence ID" value="NZ_SRIB01000002.1"/>
</dbReference>
<dbReference type="CDD" id="cd02440">
    <property type="entry name" value="AdoMet_MTases"/>
    <property type="match status" value="1"/>
</dbReference>
<dbReference type="InterPro" id="IPR050320">
    <property type="entry name" value="N5-glutamine_MTase"/>
</dbReference>
<dbReference type="InterPro" id="IPR004556">
    <property type="entry name" value="HemK-like"/>
</dbReference>
<dbReference type="Proteomes" id="UP000298381">
    <property type="component" value="Unassembled WGS sequence"/>
</dbReference>
<dbReference type="GO" id="GO:0102559">
    <property type="term" value="F:peptide chain release factor N(5)-glutamine methyltransferase activity"/>
    <property type="evidence" value="ECO:0007669"/>
    <property type="project" value="UniProtKB-EC"/>
</dbReference>
<reference evidence="7 8" key="1">
    <citation type="submission" date="2019-03" db="EMBL/GenBank/DDBJ databases">
        <title>Draft genome sequence data and analysis of a Fermenting Bacterium, Soehngenia longevitae strain 1933PT, isolated from petroleum reservoir in Azerbaijan.</title>
        <authorList>
            <person name="Grouzdev D.S."/>
            <person name="Bidzhieva S.K."/>
            <person name="Sokolova D.S."/>
            <person name="Tourova T.P."/>
            <person name="Poltaraus A.B."/>
            <person name="Nazina T.N."/>
        </authorList>
    </citation>
    <scope>NUCLEOTIDE SEQUENCE [LARGE SCALE GENOMIC DNA]</scope>
    <source>
        <strain evidence="7 8">1933P</strain>
    </source>
</reference>
<keyword evidence="1 4" id="KW-0489">Methyltransferase</keyword>
<evidence type="ECO:0000313" key="8">
    <source>
        <dbReference type="Proteomes" id="UP000298381"/>
    </source>
</evidence>
<evidence type="ECO:0000259" key="5">
    <source>
        <dbReference type="Pfam" id="PF13847"/>
    </source>
</evidence>
<evidence type="ECO:0000256" key="3">
    <source>
        <dbReference type="ARBA" id="ARBA00022691"/>
    </source>
</evidence>
<dbReference type="EMBL" id="SRIB01000002">
    <property type="protein sequence ID" value="TFZ41495.1"/>
    <property type="molecule type" value="Genomic_DNA"/>
</dbReference>
<accession>A0A4Z0D9G4</accession>
<evidence type="ECO:0000256" key="1">
    <source>
        <dbReference type="ARBA" id="ARBA00022603"/>
    </source>
</evidence>
<comment type="catalytic activity">
    <reaction evidence="4">
        <text>L-glutaminyl-[peptide chain release factor] + S-adenosyl-L-methionine = N(5)-methyl-L-glutaminyl-[peptide chain release factor] + S-adenosyl-L-homocysteine + H(+)</text>
        <dbReference type="Rhea" id="RHEA:42896"/>
        <dbReference type="Rhea" id="RHEA-COMP:10271"/>
        <dbReference type="Rhea" id="RHEA-COMP:10272"/>
        <dbReference type="ChEBI" id="CHEBI:15378"/>
        <dbReference type="ChEBI" id="CHEBI:30011"/>
        <dbReference type="ChEBI" id="CHEBI:57856"/>
        <dbReference type="ChEBI" id="CHEBI:59789"/>
        <dbReference type="ChEBI" id="CHEBI:61891"/>
        <dbReference type="EC" id="2.1.1.297"/>
    </reaction>
</comment>
<dbReference type="AlphaFoldDB" id="A0A4Z0D9G4"/>
<name>A0A4Z0D9G4_9FIRM</name>
<keyword evidence="2 4" id="KW-0808">Transferase</keyword>
<feature type="domain" description="Release factor glutamine methyltransferase N-terminal" evidence="6">
    <location>
        <begin position="5"/>
        <end position="75"/>
    </location>
</feature>
<dbReference type="GO" id="GO:0032259">
    <property type="term" value="P:methylation"/>
    <property type="evidence" value="ECO:0007669"/>
    <property type="project" value="UniProtKB-KW"/>
</dbReference>
<feature type="domain" description="Methyltransferase" evidence="5">
    <location>
        <begin position="114"/>
        <end position="195"/>
    </location>
</feature>
<sequence>MVIKELLLKGSGLLKQNPNSNPSLESQVILAKLMNVDKSFLFAHIESEVEEELEDRYLSFIEKRKNGYPLQYLLGEVEFFGYKFKVREGVLIPRADTEILVSYVINYINKNNLDNYRLLEIGVGSGAIILSIAKNCPNGKLIGIDISEEALIIAKENQDNLSISNVTMFKSDLFEIFLNKPNKEEFDIIVSNPPYIDEEEMKKLQKEVLYEPQIALSGGVDGLMYYKRISLSARDFLKSGGMLAFEIGLTQGASVRDILYDFGYRDISIIKDLEQRDRVVVAYKD</sequence>
<dbReference type="PROSITE" id="PS00092">
    <property type="entry name" value="N6_MTASE"/>
    <property type="match status" value="1"/>
</dbReference>
<keyword evidence="3 4" id="KW-0949">S-adenosyl-L-methionine</keyword>
<feature type="binding site" evidence="4">
    <location>
        <position position="145"/>
    </location>
    <ligand>
        <name>S-adenosyl-L-methionine</name>
        <dbReference type="ChEBI" id="CHEBI:59789"/>
    </ligand>
</feature>
<dbReference type="PANTHER" id="PTHR18895:SF74">
    <property type="entry name" value="MTRF1L RELEASE FACTOR GLUTAMINE METHYLTRANSFERASE"/>
    <property type="match status" value="1"/>
</dbReference>
<dbReference type="NCBIfam" id="TIGR03534">
    <property type="entry name" value="RF_mod_PrmC"/>
    <property type="match status" value="1"/>
</dbReference>
<evidence type="ECO:0000256" key="4">
    <source>
        <dbReference type="HAMAP-Rule" id="MF_02126"/>
    </source>
</evidence>
<dbReference type="InterPro" id="IPR019874">
    <property type="entry name" value="RF_methyltr_PrmC"/>
</dbReference>